<evidence type="ECO:0000256" key="6">
    <source>
        <dbReference type="ARBA" id="ARBA00022989"/>
    </source>
</evidence>
<dbReference type="STRING" id="9544.ENSMMUP00000073051"/>
<accession>A0A5F8A589</accession>
<keyword evidence="3 10" id="KW-0808">Transferase</keyword>
<comment type="subcellular location">
    <subcellularLocation>
        <location evidence="1">Endoplasmic reticulum membrane</location>
        <topology evidence="1">Multi-pass membrane protein</topology>
    </subcellularLocation>
</comment>
<evidence type="ECO:0000313" key="11">
    <source>
        <dbReference type="Ensembl" id="ENSMMUP00000073051.1"/>
    </source>
</evidence>
<evidence type="ECO:0000256" key="9">
    <source>
        <dbReference type="ARBA" id="ARBA00023160"/>
    </source>
</evidence>
<reference evidence="11" key="2">
    <citation type="submission" date="2019-01" db="EMBL/GenBank/DDBJ databases">
        <authorList>
            <person name="Graves T."/>
            <person name="Eichler E.E."/>
            <person name="Wilson R.K."/>
        </authorList>
    </citation>
    <scope>NUCLEOTIDE SEQUENCE [LARGE SCALE GENOMIC DNA]</scope>
    <source>
        <strain evidence="11">17573</strain>
    </source>
</reference>
<keyword evidence="2 10" id="KW-0444">Lipid biosynthesis</keyword>
<dbReference type="GO" id="GO:0009922">
    <property type="term" value="F:fatty acid elongase activity"/>
    <property type="evidence" value="ECO:0007669"/>
    <property type="project" value="UniProtKB-EC"/>
</dbReference>
<dbReference type="Ensembl" id="ENSMMUT00000096385.1">
    <property type="protein sequence ID" value="ENSMMUP00000073051.1"/>
    <property type="gene ID" value="ENSMMUG00000063847.1"/>
</dbReference>
<proteinExistence type="inferred from homology"/>
<evidence type="ECO:0000256" key="8">
    <source>
        <dbReference type="ARBA" id="ARBA00023136"/>
    </source>
</evidence>
<reference evidence="11" key="3">
    <citation type="submission" date="2025-08" db="UniProtKB">
        <authorList>
            <consortium name="Ensembl"/>
        </authorList>
    </citation>
    <scope>IDENTIFICATION</scope>
    <source>
        <strain evidence="11">17573</strain>
    </source>
</reference>
<evidence type="ECO:0000256" key="3">
    <source>
        <dbReference type="ARBA" id="ARBA00022679"/>
    </source>
</evidence>
<evidence type="ECO:0000256" key="5">
    <source>
        <dbReference type="ARBA" id="ARBA00022832"/>
    </source>
</evidence>
<evidence type="ECO:0000256" key="4">
    <source>
        <dbReference type="ARBA" id="ARBA00022692"/>
    </source>
</evidence>
<reference evidence="11" key="4">
    <citation type="submission" date="2025-09" db="UniProtKB">
        <authorList>
            <consortium name="Ensembl"/>
        </authorList>
    </citation>
    <scope>IDENTIFICATION</scope>
    <source>
        <strain evidence="11">17573</strain>
    </source>
</reference>
<dbReference type="InterPro" id="IPR002076">
    <property type="entry name" value="ELO_fam"/>
</dbReference>
<dbReference type="SMR" id="A0A5F8A589"/>
<dbReference type="Bgee" id="ENSMMUG00000063847">
    <property type="expression patterns" value="Expressed in cerebellar cortex and 7 other cell types or tissues"/>
</dbReference>
<dbReference type="VEuPathDB" id="HostDB:ENSMMUG00000063847"/>
<evidence type="ECO:0000256" key="1">
    <source>
        <dbReference type="ARBA" id="ARBA00004477"/>
    </source>
</evidence>
<reference evidence="12" key="1">
    <citation type="journal article" date="2007" name="Science">
        <title>Evolutionary and biomedical insights from the rhesus macaque genome.</title>
        <authorList>
            <person name="Gibbs R.A."/>
            <person name="Rogers J."/>
            <person name="Katze M.G."/>
            <person name="Bumgarner R."/>
            <person name="Weinstock G.M."/>
            <person name="Mardis E.R."/>
            <person name="Remington K.A."/>
            <person name="Strausberg R.L."/>
            <person name="Venter J.C."/>
            <person name="Wilson R.K."/>
            <person name="Batzer M.A."/>
            <person name="Bustamante C.D."/>
            <person name="Eichler E.E."/>
            <person name="Hahn M.W."/>
            <person name="Hardison R.C."/>
            <person name="Makova K.D."/>
            <person name="Miller W."/>
            <person name="Milosavljevic A."/>
            <person name="Palermo R.E."/>
            <person name="Siepel A."/>
            <person name="Sikela J.M."/>
            <person name="Attaway T."/>
            <person name="Bell S."/>
            <person name="Bernard K.E."/>
            <person name="Buhay C.J."/>
            <person name="Chandrabose M.N."/>
            <person name="Dao M."/>
            <person name="Davis C."/>
            <person name="Delehaunty K.D."/>
            <person name="Ding Y."/>
            <person name="Dinh H.H."/>
            <person name="Dugan-Rocha S."/>
            <person name="Fulton L.A."/>
            <person name="Gabisi R.A."/>
            <person name="Garner T.T."/>
            <person name="Godfrey J."/>
            <person name="Hawes A.C."/>
            <person name="Hernandez J."/>
            <person name="Hines S."/>
            <person name="Holder M."/>
            <person name="Hume J."/>
            <person name="Jhangiani S.N."/>
            <person name="Joshi V."/>
            <person name="Khan Z.M."/>
            <person name="Kirkness E.F."/>
            <person name="Cree A."/>
            <person name="Fowler R.G."/>
            <person name="Lee S."/>
            <person name="Lewis L.R."/>
            <person name="Li Z."/>
            <person name="Liu Y.-S."/>
            <person name="Moore S.M."/>
            <person name="Muzny D."/>
            <person name="Nazareth L.V."/>
            <person name="Ngo D.N."/>
            <person name="Okwuonu G.O."/>
            <person name="Pai G."/>
            <person name="Parker D."/>
            <person name="Paul H.A."/>
            <person name="Pfannkoch C."/>
            <person name="Pohl C.S."/>
            <person name="Rogers Y.-H.C."/>
            <person name="Ruiz S.J."/>
            <person name="Sabo A."/>
            <person name="Santibanez J."/>
            <person name="Schneider B.W."/>
            <person name="Smith S.M."/>
            <person name="Sodergren E."/>
            <person name="Svatek A.F."/>
            <person name="Utterback T.R."/>
            <person name="Vattathil S."/>
            <person name="Warren W."/>
            <person name="White C.S."/>
            <person name="Chinwalla A.T."/>
            <person name="Feng Y."/>
            <person name="Halpern A.L."/>
            <person name="Hillier L.W."/>
            <person name="Huang X."/>
            <person name="Minx P."/>
            <person name="Nelson J.O."/>
            <person name="Pepin K.H."/>
            <person name="Qin X."/>
            <person name="Sutton G.G."/>
            <person name="Venter E."/>
            <person name="Walenz B.P."/>
            <person name="Wallis J.W."/>
            <person name="Worley K.C."/>
            <person name="Yang S.-P."/>
            <person name="Jones S.M."/>
            <person name="Marra M.A."/>
            <person name="Rocchi M."/>
            <person name="Schein J.E."/>
            <person name="Baertsch R."/>
            <person name="Clarke L."/>
            <person name="Csuros M."/>
            <person name="Glasscock J."/>
            <person name="Harris R.A."/>
            <person name="Havlak P."/>
            <person name="Jackson A.R."/>
            <person name="Jiang H."/>
            <person name="Liu Y."/>
            <person name="Messina D.N."/>
            <person name="Shen Y."/>
            <person name="Song H.X.-Z."/>
            <person name="Wylie T."/>
            <person name="Zhang L."/>
            <person name="Birney E."/>
            <person name="Han K."/>
            <person name="Konkel M.K."/>
            <person name="Lee J."/>
            <person name="Smit A.F.A."/>
            <person name="Ullmer B."/>
            <person name="Wang H."/>
            <person name="Xing J."/>
            <person name="Burhans R."/>
            <person name="Cheng Z."/>
            <person name="Karro J.E."/>
            <person name="Ma J."/>
            <person name="Raney B."/>
            <person name="She X."/>
            <person name="Cox M.J."/>
            <person name="Demuth J.P."/>
            <person name="Dumas L.J."/>
            <person name="Han S.-G."/>
            <person name="Hopkins J."/>
            <person name="Karimpour-Fard A."/>
            <person name="Kim Y.H."/>
            <person name="Pollack J.R."/>
            <person name="Vinar T."/>
            <person name="Addo-Quaye C."/>
            <person name="Degenhardt J."/>
            <person name="Denby A."/>
            <person name="Hubisz M.J."/>
            <person name="Indap A."/>
            <person name="Kosiol C."/>
            <person name="Lahn B.T."/>
            <person name="Lawson H.A."/>
            <person name="Marklein A."/>
            <person name="Nielsen R."/>
            <person name="Vallender E.J."/>
            <person name="Clark A.G."/>
            <person name="Ferguson B."/>
            <person name="Hernandez R.D."/>
            <person name="Hirani K."/>
            <person name="Kehrer-Sawatzki H."/>
            <person name="Kolb J."/>
            <person name="Patil S."/>
            <person name="Pu L.-L."/>
            <person name="Ren Y."/>
            <person name="Smith D.G."/>
            <person name="Wheeler D.A."/>
            <person name="Schenck I."/>
            <person name="Ball E.V."/>
            <person name="Chen R."/>
            <person name="Cooper D.N."/>
            <person name="Giardine B."/>
            <person name="Hsu F."/>
            <person name="Kent W.J."/>
            <person name="Lesk A."/>
            <person name="Nelson D.L."/>
            <person name="O'brien W.E."/>
            <person name="Pruefer K."/>
            <person name="Stenson P.D."/>
            <person name="Wallace J.C."/>
            <person name="Ke H."/>
            <person name="Liu X.-M."/>
            <person name="Wang P."/>
            <person name="Xiang A.P."/>
            <person name="Yang F."/>
            <person name="Barber G.P."/>
            <person name="Haussler D."/>
            <person name="Karolchik D."/>
            <person name="Kern A.D."/>
            <person name="Kuhn R.M."/>
            <person name="Smith K.E."/>
            <person name="Zwieg A.S."/>
        </authorList>
    </citation>
    <scope>NUCLEOTIDE SEQUENCE [LARGE SCALE GENOMIC DNA]</scope>
    <source>
        <strain evidence="12">17573</strain>
    </source>
</reference>
<dbReference type="Proteomes" id="UP000006718">
    <property type="component" value="Chromosome 11"/>
</dbReference>
<dbReference type="PANTHER" id="PTHR11157">
    <property type="entry name" value="FATTY ACID ACYL TRANSFERASE-RELATED"/>
    <property type="match status" value="1"/>
</dbReference>
<dbReference type="AlphaFoldDB" id="A0A5F8A589"/>
<organism evidence="11 12">
    <name type="scientific">Macaca mulatta</name>
    <name type="common">Rhesus macaque</name>
    <dbReference type="NCBI Taxonomy" id="9544"/>
    <lineage>
        <taxon>Eukaryota</taxon>
        <taxon>Metazoa</taxon>
        <taxon>Chordata</taxon>
        <taxon>Craniata</taxon>
        <taxon>Vertebrata</taxon>
        <taxon>Euteleostomi</taxon>
        <taxon>Mammalia</taxon>
        <taxon>Eutheria</taxon>
        <taxon>Euarchontoglires</taxon>
        <taxon>Primates</taxon>
        <taxon>Haplorrhini</taxon>
        <taxon>Catarrhini</taxon>
        <taxon>Cercopithecidae</taxon>
        <taxon>Cercopithecinae</taxon>
        <taxon>Macaca</taxon>
    </lineage>
</organism>
<protein>
    <recommendedName>
        <fullName evidence="10">Elongation of very long chain fatty acids protein</fullName>
        <ecNumber evidence="10">2.3.1.199</ecNumber>
    </recommendedName>
    <alternativeName>
        <fullName evidence="10">Very-long-chain 3-oxoacyl-CoA synthase</fullName>
    </alternativeName>
</protein>
<dbReference type="GO" id="GO:0005789">
    <property type="term" value="C:endoplasmic reticulum membrane"/>
    <property type="evidence" value="ECO:0007669"/>
    <property type="project" value="UniProtKB-SubCell"/>
</dbReference>
<dbReference type="EC" id="2.3.1.199" evidence="10"/>
<comment type="catalytic activity">
    <reaction evidence="10">
        <text>a very-long-chain acyl-CoA + malonyl-CoA + H(+) = a very-long-chain 3-oxoacyl-CoA + CO2 + CoA</text>
        <dbReference type="Rhea" id="RHEA:32727"/>
        <dbReference type="ChEBI" id="CHEBI:15378"/>
        <dbReference type="ChEBI" id="CHEBI:16526"/>
        <dbReference type="ChEBI" id="CHEBI:57287"/>
        <dbReference type="ChEBI" id="CHEBI:57384"/>
        <dbReference type="ChEBI" id="CHEBI:90725"/>
        <dbReference type="ChEBI" id="CHEBI:90736"/>
        <dbReference type="EC" id="2.3.1.199"/>
    </reaction>
</comment>
<evidence type="ECO:0000256" key="7">
    <source>
        <dbReference type="ARBA" id="ARBA00023098"/>
    </source>
</evidence>
<dbReference type="InParanoid" id="A0A5F8A589"/>
<keyword evidence="8 10" id="KW-0472">Membrane</keyword>
<keyword evidence="6 10" id="KW-1133">Transmembrane helix</keyword>
<evidence type="ECO:0000256" key="10">
    <source>
        <dbReference type="RuleBase" id="RU361115"/>
    </source>
</evidence>
<keyword evidence="5 10" id="KW-0276">Fatty acid metabolism</keyword>
<feature type="transmembrane region" description="Helical" evidence="10">
    <location>
        <begin position="89"/>
        <end position="108"/>
    </location>
</feature>
<name>A0A5F8A589_MACMU</name>
<comment type="similarity">
    <text evidence="10">Belongs to the ELO family.</text>
</comment>
<dbReference type="Pfam" id="PF01151">
    <property type="entry name" value="ELO"/>
    <property type="match status" value="1"/>
</dbReference>
<sequence>MLIIAISPQNTKGVEIFSFSISITPALHHHDFRWLMPDLCRIRSLQGFSVEIAEVLSAAWRIETSKRTPTPQLSPAPLIFLYLPTPHSAAFFIGMLNSLIHVFMYLYYGLARLWTPMWPYFWWKRYLTTLQLGQFVATAAPSCYSLLTECPFPDGFNTSVLL</sequence>
<dbReference type="GO" id="GO:0030497">
    <property type="term" value="P:fatty acid elongation"/>
    <property type="evidence" value="ECO:0007669"/>
    <property type="project" value="UniProtKB-ARBA"/>
</dbReference>
<evidence type="ECO:0000256" key="2">
    <source>
        <dbReference type="ARBA" id="ARBA00022516"/>
    </source>
</evidence>
<keyword evidence="12" id="KW-1185">Reference proteome</keyword>
<comment type="caution">
    <text evidence="10">Lacks conserved residue(s) required for the propagation of feature annotation.</text>
</comment>
<evidence type="ECO:0000313" key="12">
    <source>
        <dbReference type="Proteomes" id="UP000006718"/>
    </source>
</evidence>
<dbReference type="PANTHER" id="PTHR11157:SF126">
    <property type="entry name" value="ELONGATION OF VERY LONG CHAIN FATTY ACIDS PROTEIN"/>
    <property type="match status" value="1"/>
</dbReference>
<keyword evidence="9 10" id="KW-0275">Fatty acid biosynthesis</keyword>
<keyword evidence="7 10" id="KW-0443">Lipid metabolism</keyword>
<keyword evidence="4 10" id="KW-0812">Transmembrane</keyword>